<evidence type="ECO:0000313" key="1">
    <source>
        <dbReference type="EMBL" id="OJT13169.1"/>
    </source>
</evidence>
<proteinExistence type="predicted"/>
<dbReference type="OrthoDB" id="2754314at2759"/>
<reference evidence="1 2" key="1">
    <citation type="submission" date="2016-10" db="EMBL/GenBank/DDBJ databases">
        <title>Genome sequence of the basidiomycete white-rot fungus Trametes pubescens.</title>
        <authorList>
            <person name="Makela M.R."/>
            <person name="Granchi Z."/>
            <person name="Peng M."/>
            <person name="De Vries R.P."/>
            <person name="Grigoriev I."/>
            <person name="Riley R."/>
            <person name="Hilden K."/>
        </authorList>
    </citation>
    <scope>NUCLEOTIDE SEQUENCE [LARGE SCALE GENOMIC DNA]</scope>
    <source>
        <strain evidence="1 2">FBCC735</strain>
    </source>
</reference>
<dbReference type="Proteomes" id="UP000184267">
    <property type="component" value="Unassembled WGS sequence"/>
</dbReference>
<comment type="caution">
    <text evidence="1">The sequence shown here is derived from an EMBL/GenBank/DDBJ whole genome shotgun (WGS) entry which is preliminary data.</text>
</comment>
<dbReference type="EMBL" id="MNAD01000422">
    <property type="protein sequence ID" value="OJT13169.1"/>
    <property type="molecule type" value="Genomic_DNA"/>
</dbReference>
<name>A0A1M2VZX4_TRAPU</name>
<protein>
    <submittedName>
        <fullName evidence="1">Uncharacterized protein</fullName>
    </submittedName>
</protein>
<dbReference type="STRING" id="154538.A0A1M2VZX4"/>
<evidence type="ECO:0000313" key="2">
    <source>
        <dbReference type="Proteomes" id="UP000184267"/>
    </source>
</evidence>
<dbReference type="AlphaFoldDB" id="A0A1M2VZX4"/>
<dbReference type="OMA" id="KENATMH"/>
<organism evidence="1 2">
    <name type="scientific">Trametes pubescens</name>
    <name type="common">White-rot fungus</name>
    <dbReference type="NCBI Taxonomy" id="154538"/>
    <lineage>
        <taxon>Eukaryota</taxon>
        <taxon>Fungi</taxon>
        <taxon>Dikarya</taxon>
        <taxon>Basidiomycota</taxon>
        <taxon>Agaricomycotina</taxon>
        <taxon>Agaricomycetes</taxon>
        <taxon>Polyporales</taxon>
        <taxon>Polyporaceae</taxon>
        <taxon>Trametes</taxon>
    </lineage>
</organism>
<sequence length="122" mass="14119">MRPRALRAAAEMFYDRKVACTRAKIRKMITKQLRAAPDKENATMHWKMYWTNVVEWHSVIIEGWPAVFVPFSNLNSGTSSLPQLEMLWLRWKTGLVRFRLLGDDERAALVAAGFFAHEALLL</sequence>
<accession>A0A1M2VZX4</accession>
<keyword evidence="2" id="KW-1185">Reference proteome</keyword>
<gene>
    <name evidence="1" type="ORF">TRAPUB_10260</name>
</gene>